<dbReference type="GO" id="GO:0005634">
    <property type="term" value="C:nucleus"/>
    <property type="evidence" value="ECO:0007669"/>
    <property type="project" value="TreeGrafter"/>
</dbReference>
<dbReference type="EMBL" id="LXQA010140555">
    <property type="protein sequence ID" value="MCI24278.1"/>
    <property type="molecule type" value="Genomic_DNA"/>
</dbReference>
<dbReference type="AlphaFoldDB" id="A0A392QJA5"/>
<evidence type="ECO:0000256" key="1">
    <source>
        <dbReference type="ARBA" id="ARBA00022618"/>
    </source>
</evidence>
<dbReference type="Proteomes" id="UP000265520">
    <property type="component" value="Unassembled WGS sequence"/>
</dbReference>
<evidence type="ECO:0000313" key="7">
    <source>
        <dbReference type="Proteomes" id="UP000265520"/>
    </source>
</evidence>
<evidence type="ECO:0000256" key="2">
    <source>
        <dbReference type="ARBA" id="ARBA00022776"/>
    </source>
</evidence>
<sequence length="189" mass="22682">LLIEQISGSDEFKRDYEKFEEEKASAVEKSALVYQKMRYIVMEKEQKKEQKKEAEKRLYLQDQLKSLKKERFLWKLFDIENDIVKTTEEIAEVKKFKHEAEKKKEEQARYLEDIVQLEKKIIKKSNELDETLVAEHIKLKEEMSLVNSKIEKAENKLFKKREERKRHADDIAMLQTGIKDLTAKMKDLE</sequence>
<keyword evidence="2" id="KW-0498">Mitosis</keyword>
<dbReference type="GO" id="GO:0051301">
    <property type="term" value="P:cell division"/>
    <property type="evidence" value="ECO:0007669"/>
    <property type="project" value="UniProtKB-KW"/>
</dbReference>
<name>A0A392QJA5_9FABA</name>
<feature type="non-terminal residue" evidence="6">
    <location>
        <position position="1"/>
    </location>
</feature>
<evidence type="ECO:0000313" key="6">
    <source>
        <dbReference type="EMBL" id="MCI24278.1"/>
    </source>
</evidence>
<keyword evidence="3" id="KW-0539">Nucleus</keyword>
<feature type="coiled-coil region" evidence="5">
    <location>
        <begin position="93"/>
        <end position="170"/>
    </location>
</feature>
<reference evidence="6 7" key="1">
    <citation type="journal article" date="2018" name="Front. Plant Sci.">
        <title>Red Clover (Trifolium pratense) and Zigzag Clover (T. medium) - A Picture of Genomic Similarities and Differences.</title>
        <authorList>
            <person name="Dluhosova J."/>
            <person name="Istvanek J."/>
            <person name="Nedelnik J."/>
            <person name="Repkova J."/>
        </authorList>
    </citation>
    <scope>NUCLEOTIDE SEQUENCE [LARGE SCALE GENOMIC DNA]</scope>
    <source>
        <strain evidence="7">cv. 10/8</strain>
        <tissue evidence="6">Leaf</tissue>
    </source>
</reference>
<proteinExistence type="predicted"/>
<dbReference type="PANTHER" id="PTHR18937:SF12">
    <property type="entry name" value="STRUCTURAL MAINTENANCE OF CHROMOSOMES PROTEIN"/>
    <property type="match status" value="1"/>
</dbReference>
<keyword evidence="4" id="KW-0131">Cell cycle</keyword>
<evidence type="ECO:0000256" key="5">
    <source>
        <dbReference type="SAM" id="Coils"/>
    </source>
</evidence>
<dbReference type="PANTHER" id="PTHR18937">
    <property type="entry name" value="STRUCTURAL MAINTENANCE OF CHROMOSOMES SMC FAMILY MEMBER"/>
    <property type="match status" value="1"/>
</dbReference>
<keyword evidence="7" id="KW-1185">Reference proteome</keyword>
<keyword evidence="1" id="KW-0132">Cell division</keyword>
<accession>A0A392QJA5</accession>
<evidence type="ECO:0000256" key="4">
    <source>
        <dbReference type="ARBA" id="ARBA00023306"/>
    </source>
</evidence>
<dbReference type="GO" id="GO:0007062">
    <property type="term" value="P:sister chromatid cohesion"/>
    <property type="evidence" value="ECO:0007669"/>
    <property type="project" value="TreeGrafter"/>
</dbReference>
<feature type="coiled-coil region" evidence="5">
    <location>
        <begin position="9"/>
        <end position="57"/>
    </location>
</feature>
<dbReference type="GO" id="GO:0003677">
    <property type="term" value="F:DNA binding"/>
    <property type="evidence" value="ECO:0007669"/>
    <property type="project" value="TreeGrafter"/>
</dbReference>
<evidence type="ECO:0000256" key="3">
    <source>
        <dbReference type="ARBA" id="ARBA00023242"/>
    </source>
</evidence>
<keyword evidence="5" id="KW-0175">Coiled coil</keyword>
<protein>
    <submittedName>
        <fullName evidence="6">Structural maintenance of chromosomes protein 1-like</fullName>
    </submittedName>
</protein>
<comment type="caution">
    <text evidence="6">The sequence shown here is derived from an EMBL/GenBank/DDBJ whole genome shotgun (WGS) entry which is preliminary data.</text>
</comment>
<feature type="non-terminal residue" evidence="6">
    <location>
        <position position="189"/>
    </location>
</feature>
<dbReference type="GO" id="GO:0008278">
    <property type="term" value="C:cohesin complex"/>
    <property type="evidence" value="ECO:0007669"/>
    <property type="project" value="TreeGrafter"/>
</dbReference>
<organism evidence="6 7">
    <name type="scientific">Trifolium medium</name>
    <dbReference type="NCBI Taxonomy" id="97028"/>
    <lineage>
        <taxon>Eukaryota</taxon>
        <taxon>Viridiplantae</taxon>
        <taxon>Streptophyta</taxon>
        <taxon>Embryophyta</taxon>
        <taxon>Tracheophyta</taxon>
        <taxon>Spermatophyta</taxon>
        <taxon>Magnoliopsida</taxon>
        <taxon>eudicotyledons</taxon>
        <taxon>Gunneridae</taxon>
        <taxon>Pentapetalae</taxon>
        <taxon>rosids</taxon>
        <taxon>fabids</taxon>
        <taxon>Fabales</taxon>
        <taxon>Fabaceae</taxon>
        <taxon>Papilionoideae</taxon>
        <taxon>50 kb inversion clade</taxon>
        <taxon>NPAAA clade</taxon>
        <taxon>Hologalegina</taxon>
        <taxon>IRL clade</taxon>
        <taxon>Trifolieae</taxon>
        <taxon>Trifolium</taxon>
    </lineage>
</organism>